<dbReference type="STRING" id="1817832.A3J48_02210"/>
<dbReference type="Proteomes" id="UP000176786">
    <property type="component" value="Unassembled WGS sequence"/>
</dbReference>
<keyword evidence="1" id="KW-1133">Transmembrane helix</keyword>
<name>A0A1F5P531_9BACT</name>
<organism evidence="2 3">
    <name type="scientific">Candidatus Doudnabacteria bacterium RIFCSPHIGHO2_02_FULL_46_11</name>
    <dbReference type="NCBI Taxonomy" id="1817832"/>
    <lineage>
        <taxon>Bacteria</taxon>
        <taxon>Candidatus Doudnaibacteriota</taxon>
    </lineage>
</organism>
<sequence length="144" mass="16131">MRPYQKILVKLAWILVLLGGLWLVFEWDQSQISVVENRARQEEPVDASPQTIKAKHAFAAGEHTLSGKLNLPTPCHELEYETIITQSYPEQITINFKISPPAVDVICIQVVDEREFTIEFAASAGALILAKLNGHPVELLIDNQ</sequence>
<evidence type="ECO:0000256" key="1">
    <source>
        <dbReference type="SAM" id="Phobius"/>
    </source>
</evidence>
<keyword evidence="1" id="KW-0812">Transmembrane</keyword>
<accession>A0A1F5P531</accession>
<evidence type="ECO:0000313" key="3">
    <source>
        <dbReference type="Proteomes" id="UP000176786"/>
    </source>
</evidence>
<feature type="transmembrane region" description="Helical" evidence="1">
    <location>
        <begin position="7"/>
        <end position="25"/>
    </location>
</feature>
<reference evidence="2 3" key="1">
    <citation type="journal article" date="2016" name="Nat. Commun.">
        <title>Thousands of microbial genomes shed light on interconnected biogeochemical processes in an aquifer system.</title>
        <authorList>
            <person name="Anantharaman K."/>
            <person name="Brown C.T."/>
            <person name="Hug L.A."/>
            <person name="Sharon I."/>
            <person name="Castelle C.J."/>
            <person name="Probst A.J."/>
            <person name="Thomas B.C."/>
            <person name="Singh A."/>
            <person name="Wilkins M.J."/>
            <person name="Karaoz U."/>
            <person name="Brodie E.L."/>
            <person name="Williams K.H."/>
            <person name="Hubbard S.S."/>
            <person name="Banfield J.F."/>
        </authorList>
    </citation>
    <scope>NUCLEOTIDE SEQUENCE [LARGE SCALE GENOMIC DNA]</scope>
</reference>
<keyword evidence="1" id="KW-0472">Membrane</keyword>
<evidence type="ECO:0000313" key="2">
    <source>
        <dbReference type="EMBL" id="OGE84904.1"/>
    </source>
</evidence>
<proteinExistence type="predicted"/>
<gene>
    <name evidence="2" type="ORF">A3J48_02210</name>
</gene>
<dbReference type="AlphaFoldDB" id="A0A1F5P531"/>
<comment type="caution">
    <text evidence="2">The sequence shown here is derived from an EMBL/GenBank/DDBJ whole genome shotgun (WGS) entry which is preliminary data.</text>
</comment>
<dbReference type="EMBL" id="MFES01000031">
    <property type="protein sequence ID" value="OGE84904.1"/>
    <property type="molecule type" value="Genomic_DNA"/>
</dbReference>
<protein>
    <submittedName>
        <fullName evidence="2">Uncharacterized protein</fullName>
    </submittedName>
</protein>